<organism evidence="2 3">
    <name type="scientific">Colletotrichum melonis</name>
    <dbReference type="NCBI Taxonomy" id="1209925"/>
    <lineage>
        <taxon>Eukaryota</taxon>
        <taxon>Fungi</taxon>
        <taxon>Dikarya</taxon>
        <taxon>Ascomycota</taxon>
        <taxon>Pezizomycotina</taxon>
        <taxon>Sordariomycetes</taxon>
        <taxon>Hypocreomycetidae</taxon>
        <taxon>Glomerellales</taxon>
        <taxon>Glomerellaceae</taxon>
        <taxon>Colletotrichum</taxon>
        <taxon>Colletotrichum acutatum species complex</taxon>
    </lineage>
</organism>
<dbReference type="EMBL" id="MLGG01000035">
    <property type="protein sequence ID" value="KAK1453184.1"/>
    <property type="molecule type" value="Genomic_DNA"/>
</dbReference>
<reference evidence="2 3" key="1">
    <citation type="submission" date="2016-10" db="EMBL/GenBank/DDBJ databases">
        <title>The genome sequence of Colletotrichum fioriniae PJ7.</title>
        <authorList>
            <person name="Baroncelli R."/>
        </authorList>
    </citation>
    <scope>NUCLEOTIDE SEQUENCE [LARGE SCALE GENOMIC DNA]</scope>
    <source>
        <strain evidence="2">Col 31</strain>
    </source>
</reference>
<evidence type="ECO:0000256" key="1">
    <source>
        <dbReference type="SAM" id="MobiDB-lite"/>
    </source>
</evidence>
<gene>
    <name evidence="2" type="ORF">CMEL01_04843</name>
</gene>
<sequence length="90" mass="9737">MYTLPLTLGRSAVIIHKAAETSIHRVATRSEDEGSLKGPDRSCFEGSFAAPTPSSPPVTLSKAWGSWDILGLGEADQRPDQKVVKRLCQD</sequence>
<evidence type="ECO:0000313" key="3">
    <source>
        <dbReference type="Proteomes" id="UP001239795"/>
    </source>
</evidence>
<proteinExistence type="predicted"/>
<dbReference type="Proteomes" id="UP001239795">
    <property type="component" value="Unassembled WGS sequence"/>
</dbReference>
<dbReference type="AlphaFoldDB" id="A0AAI9U7I2"/>
<evidence type="ECO:0000313" key="2">
    <source>
        <dbReference type="EMBL" id="KAK1453184.1"/>
    </source>
</evidence>
<comment type="caution">
    <text evidence="2">The sequence shown here is derived from an EMBL/GenBank/DDBJ whole genome shotgun (WGS) entry which is preliminary data.</text>
</comment>
<feature type="compositionally biased region" description="Basic and acidic residues" evidence="1">
    <location>
        <begin position="26"/>
        <end position="43"/>
    </location>
</feature>
<protein>
    <submittedName>
        <fullName evidence="2">Uncharacterized protein</fullName>
    </submittedName>
</protein>
<feature type="region of interest" description="Disordered" evidence="1">
    <location>
        <begin position="26"/>
        <end position="56"/>
    </location>
</feature>
<keyword evidence="3" id="KW-1185">Reference proteome</keyword>
<accession>A0AAI9U7I2</accession>
<name>A0AAI9U7I2_9PEZI</name>